<feature type="domain" description="Beta-lactamase-related" evidence="2">
    <location>
        <begin position="58"/>
        <end position="346"/>
    </location>
</feature>
<evidence type="ECO:0000313" key="4">
    <source>
        <dbReference type="Proteomes" id="UP000606044"/>
    </source>
</evidence>
<reference evidence="3" key="2">
    <citation type="submission" date="2020-09" db="EMBL/GenBank/DDBJ databases">
        <authorList>
            <person name="Sun Q."/>
            <person name="Sedlacek I."/>
        </authorList>
    </citation>
    <scope>NUCLEOTIDE SEQUENCE</scope>
    <source>
        <strain evidence="3">CCM 7897</strain>
    </source>
</reference>
<dbReference type="InterPro" id="IPR051478">
    <property type="entry name" value="Beta-lactamase-like_AB/R"/>
</dbReference>
<sequence>MTIIVQPSEDDLAALVAPYLALQADNTSLAFAIGIASPEPDFSAIYTFGAVQRQDGGPLTLDADTPFVLASVSKTFAATAYAWYLTTQGPEDATLGDYPELEIGPQFADISLTSLVNYASGLPQDNGSADDEPTNMPQPYTVPGMLGFLNYTSMAPFPKPAYRYSNLGFGLMGAVLPAYAGTDDAYEQIVIDLIFSPLGLSAQFFDEVRLDTLPQGYYFNGQSYDCVAPPGWPQFPAYNGAGGIVASPNDMQTWLLFNMGLMQEQPLNSLLPVLQTVSTPVKTGWGDHLGLGWFLGSNDGAPFATVWKDGDLPGFSSYIAFLPSAAPGSATSPAGVFVLSNTEGLNDASGIEICSSLANDVLYLMQGMTPPEDKSGYRRSKRPDIPAAT</sequence>
<dbReference type="EMBL" id="BMCT01000011">
    <property type="protein sequence ID" value="GGF86552.1"/>
    <property type="molecule type" value="Genomic_DNA"/>
</dbReference>
<reference evidence="3" key="1">
    <citation type="journal article" date="2014" name="Int. J. Syst. Evol. Microbiol.">
        <title>Complete genome sequence of Corynebacterium casei LMG S-19264T (=DSM 44701T), isolated from a smear-ripened cheese.</title>
        <authorList>
            <consortium name="US DOE Joint Genome Institute (JGI-PGF)"/>
            <person name="Walter F."/>
            <person name="Albersmeier A."/>
            <person name="Kalinowski J."/>
            <person name="Ruckert C."/>
        </authorList>
    </citation>
    <scope>NUCLEOTIDE SEQUENCE</scope>
    <source>
        <strain evidence="3">CCM 7897</strain>
    </source>
</reference>
<keyword evidence="4" id="KW-1185">Reference proteome</keyword>
<dbReference type="GO" id="GO:0016787">
    <property type="term" value="F:hydrolase activity"/>
    <property type="evidence" value="ECO:0007669"/>
    <property type="project" value="UniProtKB-KW"/>
</dbReference>
<keyword evidence="3" id="KW-0378">Hydrolase</keyword>
<dbReference type="InterPro" id="IPR001466">
    <property type="entry name" value="Beta-lactam-related"/>
</dbReference>
<name>A0A917CF67_9HYPH</name>
<evidence type="ECO:0000256" key="1">
    <source>
        <dbReference type="ARBA" id="ARBA00038473"/>
    </source>
</evidence>
<protein>
    <submittedName>
        <fullName evidence="3">Serine hydrolase</fullName>
    </submittedName>
</protein>
<dbReference type="Proteomes" id="UP000606044">
    <property type="component" value="Unassembled WGS sequence"/>
</dbReference>
<dbReference type="InterPro" id="IPR012338">
    <property type="entry name" value="Beta-lactam/transpept-like"/>
</dbReference>
<comment type="similarity">
    <text evidence="1">Belongs to the beta-lactamase family.</text>
</comment>
<evidence type="ECO:0000313" key="3">
    <source>
        <dbReference type="EMBL" id="GGF86552.1"/>
    </source>
</evidence>
<dbReference type="Pfam" id="PF00144">
    <property type="entry name" value="Beta-lactamase"/>
    <property type="match status" value="1"/>
</dbReference>
<dbReference type="RefSeq" id="WP_188583883.1">
    <property type="nucleotide sequence ID" value="NZ_BMCT01000011.1"/>
</dbReference>
<dbReference type="AlphaFoldDB" id="A0A917CF67"/>
<dbReference type="PANTHER" id="PTHR22935:SF95">
    <property type="entry name" value="BETA-LACTAMASE-LIKE 1-RELATED"/>
    <property type="match status" value="1"/>
</dbReference>
<comment type="caution">
    <text evidence="3">The sequence shown here is derived from an EMBL/GenBank/DDBJ whole genome shotgun (WGS) entry which is preliminary data.</text>
</comment>
<dbReference type="Gene3D" id="3.40.710.10">
    <property type="entry name" value="DD-peptidase/beta-lactamase superfamily"/>
    <property type="match status" value="1"/>
</dbReference>
<gene>
    <name evidence="3" type="ORF">GCM10007301_53030</name>
</gene>
<evidence type="ECO:0000259" key="2">
    <source>
        <dbReference type="Pfam" id="PF00144"/>
    </source>
</evidence>
<accession>A0A917CF67</accession>
<dbReference type="SUPFAM" id="SSF56601">
    <property type="entry name" value="beta-lactamase/transpeptidase-like"/>
    <property type="match status" value="1"/>
</dbReference>
<organism evidence="3 4">
    <name type="scientific">Azorhizobium oxalatiphilum</name>
    <dbReference type="NCBI Taxonomy" id="980631"/>
    <lineage>
        <taxon>Bacteria</taxon>
        <taxon>Pseudomonadati</taxon>
        <taxon>Pseudomonadota</taxon>
        <taxon>Alphaproteobacteria</taxon>
        <taxon>Hyphomicrobiales</taxon>
        <taxon>Xanthobacteraceae</taxon>
        <taxon>Azorhizobium</taxon>
    </lineage>
</organism>
<proteinExistence type="inferred from homology"/>
<dbReference type="PANTHER" id="PTHR22935">
    <property type="entry name" value="PENICILLIN-BINDING PROTEIN"/>
    <property type="match status" value="1"/>
</dbReference>